<sequence length="60" mass="6532">MPDRHLVDVHVLLVRAGDVLPTQRRGGLFDGLWHLPSGKLDDGEDVLSTAAREVQEEGAS</sequence>
<dbReference type="AlphaFoldDB" id="A0A221W953"/>
<evidence type="ECO:0000313" key="1">
    <source>
        <dbReference type="EMBL" id="ASO22562.1"/>
    </source>
</evidence>
<protein>
    <submittedName>
        <fullName evidence="1">Uncharacterized protein</fullName>
    </submittedName>
</protein>
<dbReference type="SUPFAM" id="SSF55811">
    <property type="entry name" value="Nudix"/>
    <property type="match status" value="1"/>
</dbReference>
<name>A0A221W953_9PSEU</name>
<gene>
    <name evidence="1" type="ORF">AHOG_24785</name>
</gene>
<dbReference type="Proteomes" id="UP000204221">
    <property type="component" value="Chromosome"/>
</dbReference>
<accession>A0A221W953</accession>
<dbReference type="RefSeq" id="WP_311770191.1">
    <property type="nucleotide sequence ID" value="NZ_CP022521.1"/>
</dbReference>
<keyword evidence="2" id="KW-1185">Reference proteome</keyword>
<dbReference type="Gene3D" id="3.90.79.10">
    <property type="entry name" value="Nucleoside Triphosphate Pyrophosphohydrolase"/>
    <property type="match status" value="1"/>
</dbReference>
<dbReference type="Pfam" id="PF00293">
    <property type="entry name" value="NUDIX"/>
    <property type="match status" value="1"/>
</dbReference>
<evidence type="ECO:0000313" key="2">
    <source>
        <dbReference type="Proteomes" id="UP000204221"/>
    </source>
</evidence>
<organism evidence="1 2">
    <name type="scientific">Actinoalloteichus hoggarensis</name>
    <dbReference type="NCBI Taxonomy" id="1470176"/>
    <lineage>
        <taxon>Bacteria</taxon>
        <taxon>Bacillati</taxon>
        <taxon>Actinomycetota</taxon>
        <taxon>Actinomycetes</taxon>
        <taxon>Pseudonocardiales</taxon>
        <taxon>Pseudonocardiaceae</taxon>
        <taxon>Actinoalloteichus</taxon>
    </lineage>
</organism>
<dbReference type="EMBL" id="CP022521">
    <property type="protein sequence ID" value="ASO22562.1"/>
    <property type="molecule type" value="Genomic_DNA"/>
</dbReference>
<reference evidence="1 2" key="1">
    <citation type="submission" date="2017-07" db="EMBL/GenBank/DDBJ databases">
        <title>Complete genome sequence of Actinoalloteichus hoggarensis DSM 45943, type strain of Actinoalloteichus hoggarensis.</title>
        <authorList>
            <person name="Ruckert C."/>
            <person name="Nouioui I."/>
            <person name="Willmese J."/>
            <person name="van Wezel G."/>
            <person name="Klenk H.-P."/>
            <person name="Kalinowski J."/>
            <person name="Zotchev S.B."/>
        </authorList>
    </citation>
    <scope>NUCLEOTIDE SEQUENCE [LARGE SCALE GENOMIC DNA]</scope>
    <source>
        <strain evidence="1 2">DSM 45943</strain>
    </source>
</reference>
<dbReference type="KEGG" id="ahg:AHOG_24785"/>
<proteinExistence type="predicted"/>
<dbReference type="InterPro" id="IPR000086">
    <property type="entry name" value="NUDIX_hydrolase_dom"/>
</dbReference>
<dbReference type="InterPro" id="IPR015797">
    <property type="entry name" value="NUDIX_hydrolase-like_dom_sf"/>
</dbReference>